<feature type="region of interest" description="Disordered" evidence="1">
    <location>
        <begin position="1"/>
        <end position="20"/>
    </location>
</feature>
<sequence>MVMGAGREGGCSDEVGGGGSPRVQHEVAVMIVEFEERILSDPYPVFKSFQEWTVKKLLNGSQQMGHGHCIPIWAYYVQQQEGIINLGHKFLKLRVLRQGLDHYQHFEMEAAVDTIKLNKLIEQERIFESLAGLNSKLDRVRA</sequence>
<evidence type="ECO:0000313" key="2">
    <source>
        <dbReference type="EMBL" id="CAN71092.1"/>
    </source>
</evidence>
<proteinExistence type="predicted"/>
<protein>
    <submittedName>
        <fullName evidence="2">Uncharacterized protein</fullName>
    </submittedName>
</protein>
<dbReference type="EMBL" id="AM488865">
    <property type="protein sequence ID" value="CAN71092.1"/>
    <property type="molecule type" value="Genomic_DNA"/>
</dbReference>
<reference evidence="2" key="1">
    <citation type="journal article" date="2007" name="PLoS ONE">
        <title>The first genome sequence of an elite grapevine cultivar (Pinot noir Vitis vinifera L.): coping with a highly heterozygous genome.</title>
        <authorList>
            <person name="Velasco R."/>
            <person name="Zharkikh A."/>
            <person name="Troggio M."/>
            <person name="Cartwright D.A."/>
            <person name="Cestaro A."/>
            <person name="Pruss D."/>
            <person name="Pindo M."/>
            <person name="FitzGerald L.M."/>
            <person name="Vezzulli S."/>
            <person name="Reid J."/>
            <person name="Malacarne G."/>
            <person name="Iliev D."/>
            <person name="Coppola G."/>
            <person name="Wardell B."/>
            <person name="Micheletti D."/>
            <person name="Macalma T."/>
            <person name="Facci M."/>
            <person name="Mitchell J.T."/>
            <person name="Perazzolli M."/>
            <person name="Eldredge G."/>
            <person name="Gatto P."/>
            <person name="Oyzerski R."/>
            <person name="Moretto M."/>
            <person name="Gutin N."/>
            <person name="Stefanini M."/>
            <person name="Chen Y."/>
            <person name="Segala C."/>
            <person name="Davenport C."/>
            <person name="Dematte L."/>
            <person name="Mraz A."/>
            <person name="Battilana J."/>
            <person name="Stormo K."/>
            <person name="Costa F."/>
            <person name="Tao Q."/>
            <person name="Si-Ammour A."/>
            <person name="Harkins T."/>
            <person name="Lackey A."/>
            <person name="Perbost C."/>
            <person name="Taillon B."/>
            <person name="Stella A."/>
            <person name="Solovyev V."/>
            <person name="Fawcett J.A."/>
            <person name="Sterck L."/>
            <person name="Vandepoele K."/>
            <person name="Grando S.M."/>
            <person name="Toppo S."/>
            <person name="Moser C."/>
            <person name="Lanchbury J."/>
            <person name="Bogden R."/>
            <person name="Skolnick M."/>
            <person name="Sgaramella V."/>
            <person name="Bhatnagar S.K."/>
            <person name="Fontana P."/>
            <person name="Gutin A."/>
            <person name="Van de Peer Y."/>
            <person name="Salamini F."/>
            <person name="Viola R."/>
        </authorList>
    </citation>
    <scope>NUCLEOTIDE SEQUENCE</scope>
</reference>
<gene>
    <name evidence="2" type="ORF">VITISV_037137</name>
</gene>
<accession>A5CBA3</accession>
<organism evidence="2">
    <name type="scientific">Vitis vinifera</name>
    <name type="common">Grape</name>
    <dbReference type="NCBI Taxonomy" id="29760"/>
    <lineage>
        <taxon>Eukaryota</taxon>
        <taxon>Viridiplantae</taxon>
        <taxon>Streptophyta</taxon>
        <taxon>Embryophyta</taxon>
        <taxon>Tracheophyta</taxon>
        <taxon>Spermatophyta</taxon>
        <taxon>Magnoliopsida</taxon>
        <taxon>eudicotyledons</taxon>
        <taxon>Gunneridae</taxon>
        <taxon>Pentapetalae</taxon>
        <taxon>rosids</taxon>
        <taxon>Vitales</taxon>
        <taxon>Vitaceae</taxon>
        <taxon>Viteae</taxon>
        <taxon>Vitis</taxon>
    </lineage>
</organism>
<evidence type="ECO:0000256" key="1">
    <source>
        <dbReference type="SAM" id="MobiDB-lite"/>
    </source>
</evidence>
<dbReference type="AlphaFoldDB" id="A5CBA3"/>
<name>A5CBA3_VITVI</name>